<reference evidence="1" key="1">
    <citation type="submission" date="2024-09" db="EMBL/GenBank/DDBJ databases">
        <title>Black Yeasts Isolated from many extreme environments.</title>
        <authorList>
            <person name="Coleine C."/>
            <person name="Stajich J.E."/>
            <person name="Selbmann L."/>
        </authorList>
    </citation>
    <scope>NUCLEOTIDE SEQUENCE</scope>
    <source>
        <strain evidence="1">CCFEE 5737</strain>
    </source>
</reference>
<protein>
    <submittedName>
        <fullName evidence="1">Uncharacterized protein</fullName>
    </submittedName>
</protein>
<organism evidence="1 2">
    <name type="scientific">Coniosporium uncinatum</name>
    <dbReference type="NCBI Taxonomy" id="93489"/>
    <lineage>
        <taxon>Eukaryota</taxon>
        <taxon>Fungi</taxon>
        <taxon>Dikarya</taxon>
        <taxon>Ascomycota</taxon>
        <taxon>Pezizomycotina</taxon>
        <taxon>Dothideomycetes</taxon>
        <taxon>Dothideomycetes incertae sedis</taxon>
        <taxon>Coniosporium</taxon>
    </lineage>
</organism>
<feature type="non-terminal residue" evidence="1">
    <location>
        <position position="1"/>
    </location>
</feature>
<gene>
    <name evidence="1" type="ORF">LTS18_011606</name>
</gene>
<dbReference type="Proteomes" id="UP001186974">
    <property type="component" value="Unassembled WGS sequence"/>
</dbReference>
<name>A0ACC3DJY2_9PEZI</name>
<sequence length="329" mass="35062">RSTLHSTPPCRPVPSWFPSSLTGGHKFDPAAWLSCIRSHDPSPAGLASLDTVTTLRVLRLLTTLLKRRVNLSMRLSAWLWAVLCKVPDVGTLDSEQVGVVRELGKRAVWVRCGWAGGDIAESTEGLGPGVEEEGAVEELDVIAASLVDGEVADGDEEGQLDDERGVRSNSSSPLLKAASEAEEGEIDGILQLDGGNDEDAVEDAAKGKLERGDEPVEFQAKIKQQQQADLDSAQDKTVDEPDFAQRNVDDNEDAGAGANTLLRADYSEAAGVADAADAKASAAGMTDSSPNANTCATLDMLITVAGDLYGQRDLLEFREVWGEEEAEWS</sequence>
<accession>A0ACC3DJY2</accession>
<proteinExistence type="predicted"/>
<keyword evidence="2" id="KW-1185">Reference proteome</keyword>
<evidence type="ECO:0000313" key="1">
    <source>
        <dbReference type="EMBL" id="KAK3076934.1"/>
    </source>
</evidence>
<dbReference type="EMBL" id="JAWDJW010003379">
    <property type="protein sequence ID" value="KAK3076934.1"/>
    <property type="molecule type" value="Genomic_DNA"/>
</dbReference>
<comment type="caution">
    <text evidence="1">The sequence shown here is derived from an EMBL/GenBank/DDBJ whole genome shotgun (WGS) entry which is preliminary data.</text>
</comment>
<evidence type="ECO:0000313" key="2">
    <source>
        <dbReference type="Proteomes" id="UP001186974"/>
    </source>
</evidence>